<accession>A0A1Y2CTT1</accession>
<evidence type="ECO:0000256" key="4">
    <source>
        <dbReference type="PIRSR" id="PIRSR607724-1"/>
    </source>
</evidence>
<dbReference type="EMBL" id="MCGO01000007">
    <property type="protein sequence ID" value="ORY50367.1"/>
    <property type="molecule type" value="Genomic_DNA"/>
</dbReference>
<evidence type="ECO:0000256" key="2">
    <source>
        <dbReference type="ARBA" id="ARBA00012255"/>
    </source>
</evidence>
<sequence>MPFVEFHHFANTPRWAAATTILERYSVGGRVLDEVVVKRVLETDGYEWDVSGLATYLAEPTSASTESVDGSLRSAIRGSVLTEQILPRMAALALELPSLFREPFPLLLAGRNGSLTFSQRQIACLIANAFFGTLPDQGKQFNGKRKFPHLDFRPLFQAWVYSPVTKAKLDGVFEYFSQILERSDLDTAKVTFTRRCLSENEYPEWNISDAEFCDIRAHVKGKIEDEGVGCLQADFANEIIGGGVLQQGAVQEEILFIIYPEMLASLLFCQQMMDNEAIFISGPERFARYSGYASTFKITGRFIDRTDFDSKRRRKTEFVAMDAIYFRRDRKGSQFEKEYIVRELRKAYTAFLLSHQSPLEGNPAIATGNWGCGAFNGDVELKLLIQLMAAAATRRDLRYFTFGDEDLAVNAATLIQLLKRPGITLGNYS</sequence>
<dbReference type="PANTHER" id="PTHR12837:SF0">
    <property type="entry name" value="POLY(ADP-RIBOSE) GLYCOHYDROLASE"/>
    <property type="match status" value="1"/>
</dbReference>
<keyword evidence="3 8" id="KW-0378">Hydrolase</keyword>
<name>A0A1Y2CTT1_9FUNG</name>
<evidence type="ECO:0000313" key="9">
    <source>
        <dbReference type="Proteomes" id="UP000193642"/>
    </source>
</evidence>
<feature type="active site" evidence="4">
    <location>
        <position position="252"/>
    </location>
</feature>
<dbReference type="GO" id="GO:0005737">
    <property type="term" value="C:cytoplasm"/>
    <property type="evidence" value="ECO:0007669"/>
    <property type="project" value="TreeGrafter"/>
</dbReference>
<feature type="binding site" evidence="5">
    <location>
        <position position="237"/>
    </location>
    <ligand>
        <name>substrate</name>
    </ligand>
</feature>
<feature type="binding site" evidence="5">
    <location>
        <position position="292"/>
    </location>
    <ligand>
        <name>substrate</name>
    </ligand>
</feature>
<comment type="similarity">
    <text evidence="1">Belongs to the poly(ADP-ribose) glycohydrolase family.</text>
</comment>
<dbReference type="GO" id="GO:0004649">
    <property type="term" value="F:poly(ADP-ribose) glycohydrolase activity"/>
    <property type="evidence" value="ECO:0007669"/>
    <property type="project" value="UniProtKB-EC"/>
</dbReference>
<evidence type="ECO:0000259" key="7">
    <source>
        <dbReference type="Pfam" id="PF20811"/>
    </source>
</evidence>
<feature type="domain" description="PARG catalytic Macro" evidence="6">
    <location>
        <begin position="203"/>
        <end position="408"/>
    </location>
</feature>
<evidence type="ECO:0000313" key="8">
    <source>
        <dbReference type="EMBL" id="ORY50367.1"/>
    </source>
</evidence>
<feature type="active site" evidence="4">
    <location>
        <position position="234"/>
    </location>
</feature>
<dbReference type="GO" id="GO:0005634">
    <property type="term" value="C:nucleus"/>
    <property type="evidence" value="ECO:0007669"/>
    <property type="project" value="TreeGrafter"/>
</dbReference>
<dbReference type="InterPro" id="IPR048362">
    <property type="entry name" value="PARG_helical"/>
</dbReference>
<dbReference type="GO" id="GO:0009225">
    <property type="term" value="P:nucleotide-sugar metabolic process"/>
    <property type="evidence" value="ECO:0007669"/>
    <property type="project" value="TreeGrafter"/>
</dbReference>
<dbReference type="Proteomes" id="UP000193642">
    <property type="component" value="Unassembled WGS sequence"/>
</dbReference>
<dbReference type="GO" id="GO:0005975">
    <property type="term" value="P:carbohydrate metabolic process"/>
    <property type="evidence" value="ECO:0007669"/>
    <property type="project" value="InterPro"/>
</dbReference>
<dbReference type="STRING" id="329046.A0A1Y2CTT1"/>
<reference evidence="8 9" key="1">
    <citation type="submission" date="2016-07" db="EMBL/GenBank/DDBJ databases">
        <title>Pervasive Adenine N6-methylation of Active Genes in Fungi.</title>
        <authorList>
            <consortium name="DOE Joint Genome Institute"/>
            <person name="Mondo S.J."/>
            <person name="Dannebaum R.O."/>
            <person name="Kuo R.C."/>
            <person name="Labutti K."/>
            <person name="Haridas S."/>
            <person name="Kuo A."/>
            <person name="Salamov A."/>
            <person name="Ahrendt S.R."/>
            <person name="Lipzen A."/>
            <person name="Sullivan W."/>
            <person name="Andreopoulos W.B."/>
            <person name="Clum A."/>
            <person name="Lindquist E."/>
            <person name="Daum C."/>
            <person name="Ramamoorthy G.K."/>
            <person name="Gryganskyi A."/>
            <person name="Culley D."/>
            <person name="Magnuson J.K."/>
            <person name="James T.Y."/>
            <person name="O'Malley M.A."/>
            <person name="Stajich J.E."/>
            <person name="Spatafora J.W."/>
            <person name="Visel A."/>
            <person name="Grigoriev I.V."/>
        </authorList>
    </citation>
    <scope>NUCLEOTIDE SEQUENCE [LARGE SCALE GENOMIC DNA]</scope>
    <source>
        <strain evidence="8 9">JEL800</strain>
    </source>
</reference>
<feature type="domain" description="PARG helical" evidence="7">
    <location>
        <begin position="82"/>
        <end position="194"/>
    </location>
</feature>
<evidence type="ECO:0000256" key="5">
    <source>
        <dbReference type="PIRSR" id="PIRSR607724-2"/>
    </source>
</evidence>
<evidence type="ECO:0000256" key="3">
    <source>
        <dbReference type="ARBA" id="ARBA00022801"/>
    </source>
</evidence>
<dbReference type="AlphaFoldDB" id="A0A1Y2CTT1"/>
<feature type="binding site" evidence="5">
    <location>
        <position position="251"/>
    </location>
    <ligand>
        <name>substrate</name>
    </ligand>
</feature>
<comment type="caution">
    <text evidence="8">The sequence shown here is derived from an EMBL/GenBank/DDBJ whole genome shotgun (WGS) entry which is preliminary data.</text>
</comment>
<feature type="active site" evidence="4">
    <location>
        <position position="253"/>
    </location>
</feature>
<dbReference type="InterPro" id="IPR007724">
    <property type="entry name" value="Poly_GlycHdrlase"/>
</dbReference>
<gene>
    <name evidence="8" type="ORF">BCR33DRAFT_527907</name>
</gene>
<evidence type="ECO:0000256" key="1">
    <source>
        <dbReference type="ARBA" id="ARBA00009545"/>
    </source>
</evidence>
<evidence type="ECO:0000259" key="6">
    <source>
        <dbReference type="Pfam" id="PF05028"/>
    </source>
</evidence>
<dbReference type="InterPro" id="IPR046372">
    <property type="entry name" value="PARG_cat_C"/>
</dbReference>
<dbReference type="GO" id="GO:1990966">
    <property type="term" value="P:ATP generation from poly-ADP-D-ribose"/>
    <property type="evidence" value="ECO:0007669"/>
    <property type="project" value="TreeGrafter"/>
</dbReference>
<keyword evidence="9" id="KW-1185">Reference proteome</keyword>
<dbReference type="Pfam" id="PF05028">
    <property type="entry name" value="PARG_cat_C"/>
    <property type="match status" value="1"/>
</dbReference>
<protein>
    <recommendedName>
        <fullName evidence="2">poly(ADP-ribose) glycohydrolase</fullName>
        <ecNumber evidence="2">3.2.1.143</ecNumber>
    </recommendedName>
</protein>
<dbReference type="GO" id="GO:0006282">
    <property type="term" value="P:regulation of DNA repair"/>
    <property type="evidence" value="ECO:0007669"/>
    <property type="project" value="InterPro"/>
</dbReference>
<dbReference type="OrthoDB" id="1937899at2759"/>
<dbReference type="EC" id="3.2.1.143" evidence="2"/>
<proteinExistence type="inferred from homology"/>
<organism evidence="8 9">
    <name type="scientific">Rhizoclosmatium globosum</name>
    <dbReference type="NCBI Taxonomy" id="329046"/>
    <lineage>
        <taxon>Eukaryota</taxon>
        <taxon>Fungi</taxon>
        <taxon>Fungi incertae sedis</taxon>
        <taxon>Chytridiomycota</taxon>
        <taxon>Chytridiomycota incertae sedis</taxon>
        <taxon>Chytridiomycetes</taxon>
        <taxon>Chytridiales</taxon>
        <taxon>Chytriomycetaceae</taxon>
        <taxon>Rhizoclosmatium</taxon>
    </lineage>
</organism>
<dbReference type="Pfam" id="PF20811">
    <property type="entry name" value="PARG_cat_N"/>
    <property type="match status" value="1"/>
</dbReference>
<dbReference type="PANTHER" id="PTHR12837">
    <property type="entry name" value="POLY ADP-RIBOSE GLYCOHYDROLASE"/>
    <property type="match status" value="1"/>
</dbReference>